<feature type="signal peptide" evidence="10">
    <location>
        <begin position="1"/>
        <end position="22"/>
    </location>
</feature>
<dbReference type="InterPro" id="IPR009038">
    <property type="entry name" value="GOLD_dom"/>
</dbReference>
<evidence type="ECO:0000256" key="8">
    <source>
        <dbReference type="ARBA" id="ARBA00037847"/>
    </source>
</evidence>
<dbReference type="InterPro" id="IPR015720">
    <property type="entry name" value="Emp24-like"/>
</dbReference>
<reference evidence="12" key="1">
    <citation type="submission" date="2004-02" db="EMBL/GenBank/DDBJ databases">
        <title>Complementing the sialome of the adult female Aedes aegypti mosquito.</title>
        <authorList>
            <person name="Chandra P.K."/>
            <person name="Wikel S.K."/>
        </authorList>
    </citation>
    <scope>NUCLEOTIDE SEQUENCE</scope>
    <source>
        <tissue evidence="12">Salivary gland</tissue>
    </source>
</reference>
<feature type="chain" id="PRO_5004272512" evidence="10">
    <location>
        <begin position="23"/>
        <end position="222"/>
    </location>
</feature>
<comment type="similarity">
    <text evidence="2 9">Belongs to the EMP24/GP25L family.</text>
</comment>
<dbReference type="GO" id="GO:0016020">
    <property type="term" value="C:membrane"/>
    <property type="evidence" value="ECO:0007669"/>
    <property type="project" value="UniProtKB-SubCell"/>
</dbReference>
<evidence type="ECO:0000256" key="6">
    <source>
        <dbReference type="ARBA" id="ARBA00022989"/>
    </source>
</evidence>
<evidence type="ECO:0000313" key="12">
    <source>
        <dbReference type="EMBL" id="AAT34967.1"/>
    </source>
</evidence>
<keyword evidence="4 9" id="KW-0812">Transmembrane</keyword>
<evidence type="ECO:0000256" key="9">
    <source>
        <dbReference type="RuleBase" id="RU003827"/>
    </source>
</evidence>
<evidence type="ECO:0000259" key="11">
    <source>
        <dbReference type="PROSITE" id="PS50866"/>
    </source>
</evidence>
<evidence type="ECO:0000256" key="2">
    <source>
        <dbReference type="ARBA" id="ARBA00007104"/>
    </source>
</evidence>
<keyword evidence="3" id="KW-0217">Developmental protein</keyword>
<dbReference type="Pfam" id="PF01105">
    <property type="entry name" value="EMP24_GP25L"/>
    <property type="match status" value="1"/>
</dbReference>
<dbReference type="PROSITE" id="PS50866">
    <property type="entry name" value="GOLD"/>
    <property type="match status" value="1"/>
</dbReference>
<evidence type="ECO:0000256" key="4">
    <source>
        <dbReference type="ARBA" id="ARBA00022692"/>
    </source>
</evidence>
<feature type="domain" description="GOLD" evidence="11">
    <location>
        <begin position="32"/>
        <end position="114"/>
    </location>
</feature>
<accession>Q6E5W8</accession>
<evidence type="ECO:0000256" key="10">
    <source>
        <dbReference type="SAM" id="SignalP"/>
    </source>
</evidence>
<keyword evidence="7" id="KW-0472">Membrane</keyword>
<keyword evidence="5 10" id="KW-0732">Signal</keyword>
<name>Q6E5W8_AEDAE</name>
<evidence type="ECO:0000256" key="1">
    <source>
        <dbReference type="ARBA" id="ARBA00004479"/>
    </source>
</evidence>
<dbReference type="SMART" id="SM01190">
    <property type="entry name" value="EMP24_GP25L"/>
    <property type="match status" value="1"/>
</dbReference>
<dbReference type="EMBL" id="AY552062">
    <property type="protein sequence ID" value="AAT34967.1"/>
    <property type="molecule type" value="mRNA"/>
</dbReference>
<evidence type="ECO:0000256" key="7">
    <source>
        <dbReference type="ARBA" id="ARBA00023136"/>
    </source>
</evidence>
<dbReference type="InterPro" id="IPR036598">
    <property type="entry name" value="GOLD_dom_sf"/>
</dbReference>
<dbReference type="GO" id="GO:0012505">
    <property type="term" value="C:endomembrane system"/>
    <property type="evidence" value="ECO:0007669"/>
    <property type="project" value="UniProtKB-SubCell"/>
</dbReference>
<evidence type="ECO:0000256" key="3">
    <source>
        <dbReference type="ARBA" id="ARBA00022473"/>
    </source>
</evidence>
<organism evidence="12">
    <name type="scientific">Aedes aegypti</name>
    <name type="common">Yellowfever mosquito</name>
    <name type="synonym">Culex aegypti</name>
    <dbReference type="NCBI Taxonomy" id="7159"/>
    <lineage>
        <taxon>Eukaryota</taxon>
        <taxon>Metazoa</taxon>
        <taxon>Ecdysozoa</taxon>
        <taxon>Arthropoda</taxon>
        <taxon>Hexapoda</taxon>
        <taxon>Insecta</taxon>
        <taxon>Pterygota</taxon>
        <taxon>Neoptera</taxon>
        <taxon>Endopterygota</taxon>
        <taxon>Diptera</taxon>
        <taxon>Nematocera</taxon>
        <taxon>Culicoidea</taxon>
        <taxon>Culicidae</taxon>
        <taxon>Culicinae</taxon>
        <taxon>Aedini</taxon>
        <taxon>Aedes</taxon>
        <taxon>Stegomyia</taxon>
    </lineage>
</organism>
<dbReference type="SUPFAM" id="SSF101576">
    <property type="entry name" value="Supernatant protein factor (SPF), C-terminal domain"/>
    <property type="match status" value="1"/>
</dbReference>
<evidence type="ECO:0000256" key="5">
    <source>
        <dbReference type="ARBA" id="ARBA00022729"/>
    </source>
</evidence>
<dbReference type="PROSITE" id="PS51257">
    <property type="entry name" value="PROKAR_LIPOPROTEIN"/>
    <property type="match status" value="1"/>
</dbReference>
<sequence length="222" mass="24770">MNKLFPLILTVVWLSCMHLSHGYFITVDAHSEECFFDRAESGTKLGLMFETIEGGFLDIEVRIVGPDQKVIYQGEKESSGKNTFSAYETGVYHYCFSNKMSTLTPKVVMFSMEIGEAPKGTIGAVNEGEAGHTKLEDMIKELSGTLTSIKHEQNYMHVRDRIHRSINESTNSRGRHGGSVFEALGPSGNDRLVRFTILKAVLRKLSRGCVNGTTAEEAQFFF</sequence>
<dbReference type="AlphaFoldDB" id="Q6E5W8"/>
<keyword evidence="6" id="KW-1133">Transmembrane helix</keyword>
<proteinExistence type="evidence at transcript level"/>
<dbReference type="VEuPathDB" id="VectorBase:AAEL000208"/>
<comment type="subcellular location">
    <subcellularLocation>
        <location evidence="8">Endomembrane system</location>
        <topology evidence="8">Single-pass membrane protein</topology>
    </subcellularLocation>
    <subcellularLocation>
        <location evidence="1 9">Membrane</location>
        <topology evidence="1 9">Single-pass type I membrane protein</topology>
    </subcellularLocation>
</comment>
<protein>
    <submittedName>
        <fullName evidence="12">Putative coated vesicle membrane protein</fullName>
    </submittedName>
</protein>
<dbReference type="PANTHER" id="PTHR22811">
    <property type="entry name" value="TRANSMEMBRANE EMP24 DOMAIN-CONTAINING PROTEIN"/>
    <property type="match status" value="1"/>
</dbReference>